<gene>
    <name evidence="2" type="ORF">GSBLH_T00001675001</name>
</gene>
<dbReference type="InterPro" id="IPR019734">
    <property type="entry name" value="TPR_rpt"/>
</dbReference>
<evidence type="ECO:0000313" key="3">
    <source>
        <dbReference type="Proteomes" id="UP000008312"/>
    </source>
</evidence>
<dbReference type="InParanoid" id="D8M0C3"/>
<dbReference type="PROSITE" id="PS00194">
    <property type="entry name" value="THIOREDOXIN_1"/>
    <property type="match status" value="1"/>
</dbReference>
<accession>D8M0C3</accession>
<dbReference type="SMART" id="SM00028">
    <property type="entry name" value="TPR"/>
    <property type="match status" value="3"/>
</dbReference>
<dbReference type="PANTHER" id="PTHR44200">
    <property type="entry name" value="DNAJ HOMOLOG SUBFAMILY C MEMBER 7"/>
    <property type="match status" value="1"/>
</dbReference>
<dbReference type="Gene3D" id="1.25.40.10">
    <property type="entry name" value="Tetratricopeptide repeat domain"/>
    <property type="match status" value="1"/>
</dbReference>
<dbReference type="InterPro" id="IPR011990">
    <property type="entry name" value="TPR-like_helical_dom_sf"/>
</dbReference>
<dbReference type="Proteomes" id="UP000008312">
    <property type="component" value="Unassembled WGS sequence"/>
</dbReference>
<dbReference type="EMBL" id="FN668643">
    <property type="protein sequence ID" value="CBK21512.2"/>
    <property type="molecule type" value="Genomic_DNA"/>
</dbReference>
<dbReference type="PROSITE" id="PS50005">
    <property type="entry name" value="TPR"/>
    <property type="match status" value="1"/>
</dbReference>
<dbReference type="InterPro" id="IPR017937">
    <property type="entry name" value="Thioredoxin_CS"/>
</dbReference>
<dbReference type="GeneID" id="24918907"/>
<keyword evidence="3" id="KW-1185">Reference proteome</keyword>
<sequence>MLGGEESQYLYYYGFALLCSGDFEGAYSTFHRAYSLDPDGSYSFGSLARQSKELNNLKKKGNDLVSQGKTEEAVAEYTKGIELCNSKELQCGYVFLNNRAACYMNQQRYEQALQDLDASLLQFPFSPKTYLREIRCIQQQNLQERLSVIPSYYVNALFCGRYSDPALRTTKRDYIQFLKQHNAFQSNVQPISNDHELSRVLRINPGTLIVLDIFASWCGPCKVTFEFWNNM</sequence>
<dbReference type="InterPro" id="IPR052758">
    <property type="entry name" value="SRC_co-chaperone"/>
</dbReference>
<evidence type="ECO:0000313" key="2">
    <source>
        <dbReference type="EMBL" id="CBK21512.2"/>
    </source>
</evidence>
<evidence type="ECO:0000256" key="1">
    <source>
        <dbReference type="PROSITE-ProRule" id="PRU00339"/>
    </source>
</evidence>
<dbReference type="SUPFAM" id="SSF48452">
    <property type="entry name" value="TPR-like"/>
    <property type="match status" value="2"/>
</dbReference>
<dbReference type="OrthoDB" id="2121326at2759"/>
<organism evidence="2">
    <name type="scientific">Blastocystis hominis</name>
    <dbReference type="NCBI Taxonomy" id="12968"/>
    <lineage>
        <taxon>Eukaryota</taxon>
        <taxon>Sar</taxon>
        <taxon>Stramenopiles</taxon>
        <taxon>Bigyra</taxon>
        <taxon>Opalozoa</taxon>
        <taxon>Opalinata</taxon>
        <taxon>Blastocystidae</taxon>
        <taxon>Blastocystis</taxon>
    </lineage>
</organism>
<name>D8M0C3_BLAHO</name>
<dbReference type="SUPFAM" id="SSF52833">
    <property type="entry name" value="Thioredoxin-like"/>
    <property type="match status" value="1"/>
</dbReference>
<dbReference type="RefSeq" id="XP_012895560.1">
    <property type="nucleotide sequence ID" value="XM_013040106.1"/>
</dbReference>
<dbReference type="Gene3D" id="3.40.30.10">
    <property type="entry name" value="Glutaredoxin"/>
    <property type="match status" value="1"/>
</dbReference>
<proteinExistence type="predicted"/>
<dbReference type="AlphaFoldDB" id="D8M0C3"/>
<dbReference type="InterPro" id="IPR036249">
    <property type="entry name" value="Thioredoxin-like_sf"/>
</dbReference>
<feature type="repeat" description="TPR" evidence="1">
    <location>
        <begin position="7"/>
        <end position="40"/>
    </location>
</feature>
<dbReference type="PANTHER" id="PTHR44200:SF1">
    <property type="entry name" value="DNAJ HOMOLOG SUBFAMILY C MEMBER 7"/>
    <property type="match status" value="1"/>
</dbReference>
<keyword evidence="1" id="KW-0802">TPR repeat</keyword>
<protein>
    <submittedName>
        <fullName evidence="2">Uncharacterized protein</fullName>
    </submittedName>
</protein>
<reference evidence="2" key="1">
    <citation type="submission" date="2010-02" db="EMBL/GenBank/DDBJ databases">
        <title>Sequencing and annotation of the Blastocystis hominis genome.</title>
        <authorList>
            <person name="Wincker P."/>
        </authorList>
    </citation>
    <scope>NUCLEOTIDE SEQUENCE</scope>
    <source>
        <strain evidence="2">Singapore isolate B</strain>
    </source>
</reference>